<organism evidence="3 4">
    <name type="scientific">Ditylenchus dipsaci</name>
    <dbReference type="NCBI Taxonomy" id="166011"/>
    <lineage>
        <taxon>Eukaryota</taxon>
        <taxon>Metazoa</taxon>
        <taxon>Ecdysozoa</taxon>
        <taxon>Nematoda</taxon>
        <taxon>Chromadorea</taxon>
        <taxon>Rhabditida</taxon>
        <taxon>Tylenchina</taxon>
        <taxon>Tylenchomorpha</taxon>
        <taxon>Sphaerularioidea</taxon>
        <taxon>Anguinidae</taxon>
        <taxon>Anguininae</taxon>
        <taxon>Ditylenchus</taxon>
    </lineage>
</organism>
<proteinExistence type="predicted"/>
<feature type="region of interest" description="Disordered" evidence="2">
    <location>
        <begin position="314"/>
        <end position="361"/>
    </location>
</feature>
<dbReference type="Proteomes" id="UP000887574">
    <property type="component" value="Unplaced"/>
</dbReference>
<feature type="coiled-coil region" evidence="1">
    <location>
        <begin position="276"/>
        <end position="303"/>
    </location>
</feature>
<feature type="compositionally biased region" description="Polar residues" evidence="2">
    <location>
        <begin position="323"/>
        <end position="334"/>
    </location>
</feature>
<name>A0A915EF06_9BILA</name>
<dbReference type="WBParaSite" id="jg5183">
    <property type="protein sequence ID" value="jg5183"/>
    <property type="gene ID" value="jg5183"/>
</dbReference>
<evidence type="ECO:0000256" key="1">
    <source>
        <dbReference type="SAM" id="Coils"/>
    </source>
</evidence>
<keyword evidence="1" id="KW-0175">Coiled coil</keyword>
<keyword evidence="3" id="KW-1185">Reference proteome</keyword>
<evidence type="ECO:0000313" key="4">
    <source>
        <dbReference type="WBParaSite" id="jg5183"/>
    </source>
</evidence>
<dbReference type="AlphaFoldDB" id="A0A915EF06"/>
<evidence type="ECO:0000313" key="3">
    <source>
        <dbReference type="Proteomes" id="UP000887574"/>
    </source>
</evidence>
<accession>A0A915EF06</accession>
<sequence length="635" mass="71062">MRHSSSTRSRKEQKLLKNLSAFEKWLDLVEQDVQDVMDSPRLDHSLASSSAFSERTEEWAEDLDSDLASIQSEVTRAQALHFSRASSLEKANSVAQLFVEASTSLAKGELSLNAIEQEINSVIESMNRIKSHYSTSSLKPLFEAEEDAKAFKSYVKQLDFLKEELKKLEGLASQDKQEKRLHKLVKLLKKEKNVAKQLINNLGVLETEVYSSTSAGRVPDTKDCLSNVELEIELLKKQCRASRKYVEISVDGSRSASPTRKFKIILKITNTVTTLIQVIEDELKRQQLAKKKAKKSASEAELTLLHKKLSKLNDSTKEMSARASAQSSKHQSSEPPVGYEEVDTSRSSRHAEPRSPRLPTETVTMNLHVMRTSEGTLDSTEDVLKCEATMVEAPMVVDDDQLRKAGLELVQESMQRKLETAQSSKKFVDIHPAEKYVDENITHLAQEFTSGQFMKESATKPATVSNSSQEALARLQTTIEVEENVLKDPHASIEEIRNAIVHCQQSISEAENLLASPLPTQLGDEIRQKVARLGVVVERLTQEHQQATKICNNLKEGQQLLSQLNTLLINICGSPLTSDSAISQFKDIQANQELVDSLTEKKKELQGIAVELPIVTQMNEALKNMRQSRMTSPKN</sequence>
<protein>
    <submittedName>
        <fullName evidence="4">Uncharacterized protein</fullName>
    </submittedName>
</protein>
<feature type="coiled-coil region" evidence="1">
    <location>
        <begin position="151"/>
        <end position="208"/>
    </location>
</feature>
<evidence type="ECO:0000256" key="2">
    <source>
        <dbReference type="SAM" id="MobiDB-lite"/>
    </source>
</evidence>
<reference evidence="4" key="1">
    <citation type="submission" date="2022-11" db="UniProtKB">
        <authorList>
            <consortium name="WormBaseParasite"/>
        </authorList>
    </citation>
    <scope>IDENTIFICATION</scope>
</reference>
<feature type="compositionally biased region" description="Basic and acidic residues" evidence="2">
    <location>
        <begin position="343"/>
        <end position="355"/>
    </location>
</feature>